<dbReference type="OrthoDB" id="9803470at2"/>
<comment type="similarity">
    <text evidence="1">Belongs to the sigma-70 factor family. ECF subfamily.</text>
</comment>
<keyword evidence="2" id="KW-0805">Transcription regulation</keyword>
<dbReference type="InterPro" id="IPR013325">
    <property type="entry name" value="RNA_pol_sigma_r2"/>
</dbReference>
<feature type="domain" description="PhyR sigma2" evidence="7">
    <location>
        <begin position="17"/>
        <end position="66"/>
    </location>
</feature>
<evidence type="ECO:0000313" key="9">
    <source>
        <dbReference type="Proteomes" id="UP000027180"/>
    </source>
</evidence>
<evidence type="ECO:0000256" key="2">
    <source>
        <dbReference type="ARBA" id="ARBA00023015"/>
    </source>
</evidence>
<dbReference type="EMBL" id="CP006986">
    <property type="protein sequence ID" value="AIC28403.1"/>
    <property type="molecule type" value="Genomic_DNA"/>
</dbReference>
<keyword evidence="3" id="KW-0731">Sigma factor</keyword>
<dbReference type="InterPro" id="IPR039425">
    <property type="entry name" value="RNA_pol_sigma-70-like"/>
</dbReference>
<evidence type="ECO:0000256" key="1">
    <source>
        <dbReference type="ARBA" id="ARBA00010641"/>
    </source>
</evidence>
<dbReference type="InterPro" id="IPR053866">
    <property type="entry name" value="PhyR_sigma2"/>
</dbReference>
<name>A0A060HZK6_RHIET</name>
<dbReference type="Pfam" id="PF22029">
    <property type="entry name" value="PhyR_sigma2"/>
    <property type="match status" value="1"/>
</dbReference>
<dbReference type="Proteomes" id="UP000027180">
    <property type="component" value="Chromosome"/>
</dbReference>
<dbReference type="Gene3D" id="1.20.140.160">
    <property type="match status" value="1"/>
</dbReference>
<dbReference type="GO" id="GO:0003677">
    <property type="term" value="F:DNA binding"/>
    <property type="evidence" value="ECO:0007669"/>
    <property type="project" value="UniProtKB-KW"/>
</dbReference>
<evidence type="ECO:0000313" key="8">
    <source>
        <dbReference type="EMBL" id="AIC28403.1"/>
    </source>
</evidence>
<sequence length="169" mass="18641">MRQPATTIDLRRDLVGLLPRLRRFAITLAGEATAADELVQAVCQRAISKGHQWSGEGRLESWMYALARQQWSDDSRKRKPKASVRGNVTDIREAARERSASVDPDAIHRMIADMPDGVSSIFLLVDVEGHSYQQAADIMSIPAATVASQLATARLHFAGLAGTHPIHRY</sequence>
<dbReference type="SUPFAM" id="SSF88659">
    <property type="entry name" value="Sigma3 and sigma4 domains of RNA polymerase sigma factors"/>
    <property type="match status" value="1"/>
</dbReference>
<dbReference type="Pfam" id="PF08281">
    <property type="entry name" value="Sigma70_r4_2"/>
    <property type="match status" value="1"/>
</dbReference>
<proteinExistence type="inferred from homology"/>
<dbReference type="PANTHER" id="PTHR43133:SF8">
    <property type="entry name" value="RNA POLYMERASE SIGMA FACTOR HI_1459-RELATED"/>
    <property type="match status" value="1"/>
</dbReference>
<organism evidence="8 9">
    <name type="scientific">Rhizobium etli bv. mimosae str. IE4771</name>
    <dbReference type="NCBI Taxonomy" id="1432050"/>
    <lineage>
        <taxon>Bacteria</taxon>
        <taxon>Pseudomonadati</taxon>
        <taxon>Pseudomonadota</taxon>
        <taxon>Alphaproteobacteria</taxon>
        <taxon>Hyphomicrobiales</taxon>
        <taxon>Rhizobiaceae</taxon>
        <taxon>Rhizobium/Agrobacterium group</taxon>
        <taxon>Rhizobium</taxon>
    </lineage>
</organism>
<dbReference type="InterPro" id="IPR014284">
    <property type="entry name" value="RNA_pol_sigma-70_dom"/>
</dbReference>
<evidence type="ECO:0000256" key="5">
    <source>
        <dbReference type="ARBA" id="ARBA00023163"/>
    </source>
</evidence>
<dbReference type="RefSeq" id="WP_038690422.1">
    <property type="nucleotide sequence ID" value="NZ_CP006986.1"/>
</dbReference>
<dbReference type="KEGG" id="rei:IE4771_CH03319"/>
<dbReference type="InterPro" id="IPR013249">
    <property type="entry name" value="RNA_pol_sigma70_r4_t2"/>
</dbReference>
<accession>A0A060HZK6</accession>
<dbReference type="InterPro" id="IPR013324">
    <property type="entry name" value="RNA_pol_sigma_r3/r4-like"/>
</dbReference>
<feature type="domain" description="RNA polymerase sigma factor 70 region 4 type 2" evidence="6">
    <location>
        <begin position="106"/>
        <end position="156"/>
    </location>
</feature>
<dbReference type="NCBIfam" id="TIGR02937">
    <property type="entry name" value="sigma70-ECF"/>
    <property type="match status" value="1"/>
</dbReference>
<keyword evidence="5" id="KW-0804">Transcription</keyword>
<keyword evidence="4" id="KW-0238">DNA-binding</keyword>
<dbReference type="GO" id="GO:0016987">
    <property type="term" value="F:sigma factor activity"/>
    <property type="evidence" value="ECO:0007669"/>
    <property type="project" value="UniProtKB-KW"/>
</dbReference>
<gene>
    <name evidence="8" type="ORF">IE4771_CH03319</name>
</gene>
<dbReference type="HOGENOM" id="CLU_047691_1_4_5"/>
<dbReference type="SUPFAM" id="SSF88946">
    <property type="entry name" value="Sigma2 domain of RNA polymerase sigma factors"/>
    <property type="match status" value="1"/>
</dbReference>
<reference evidence="8 9" key="1">
    <citation type="submission" date="2013-12" db="EMBL/GenBank/DDBJ databases">
        <title>Complete genome sequence of Rhizobium etli bv. mimosae IE4771.</title>
        <authorList>
            <person name="Bustos P."/>
            <person name="Santamaria R.I."/>
            <person name="Lozano L."/>
            <person name="Ormeno-Orrillo E."/>
            <person name="Rogel M.A."/>
            <person name="Romero D."/>
            <person name="Cevallos M.A."/>
            <person name="Martinez-Romero E."/>
            <person name="Gonzalez V."/>
        </authorList>
    </citation>
    <scope>NUCLEOTIDE SEQUENCE [LARGE SCALE GENOMIC DNA]</scope>
    <source>
        <strain evidence="8 9">IE4771</strain>
    </source>
</reference>
<evidence type="ECO:0000256" key="3">
    <source>
        <dbReference type="ARBA" id="ARBA00023082"/>
    </source>
</evidence>
<dbReference type="AlphaFoldDB" id="A0A060HZK6"/>
<dbReference type="PANTHER" id="PTHR43133">
    <property type="entry name" value="RNA POLYMERASE ECF-TYPE SIGMA FACTO"/>
    <property type="match status" value="1"/>
</dbReference>
<dbReference type="GO" id="GO:0006352">
    <property type="term" value="P:DNA-templated transcription initiation"/>
    <property type="evidence" value="ECO:0007669"/>
    <property type="project" value="InterPro"/>
</dbReference>
<evidence type="ECO:0000256" key="4">
    <source>
        <dbReference type="ARBA" id="ARBA00023125"/>
    </source>
</evidence>
<evidence type="ECO:0000259" key="6">
    <source>
        <dbReference type="Pfam" id="PF08281"/>
    </source>
</evidence>
<evidence type="ECO:0000259" key="7">
    <source>
        <dbReference type="Pfam" id="PF22029"/>
    </source>
</evidence>
<protein>
    <submittedName>
        <fullName evidence="8">RNA polymerase sigma factor protein</fullName>
    </submittedName>
</protein>